<keyword evidence="4" id="KW-0698">rRNA processing</keyword>
<name>A0A8R1IK34_CAEJA</name>
<comment type="similarity">
    <text evidence="2">Belongs to the RNase PH family.</text>
</comment>
<evidence type="ECO:0000313" key="8">
    <source>
        <dbReference type="EnsemblMetazoa" id="CJA33798.1"/>
    </source>
</evidence>
<evidence type="ECO:0000256" key="2">
    <source>
        <dbReference type="ARBA" id="ARBA00006678"/>
    </source>
</evidence>
<reference evidence="8" key="2">
    <citation type="submission" date="2022-06" db="UniProtKB">
        <authorList>
            <consortium name="EnsemblMetazoa"/>
        </authorList>
    </citation>
    <scope>IDENTIFICATION</scope>
    <source>
        <strain evidence="8">DF5081</strain>
    </source>
</reference>
<dbReference type="Gene3D" id="3.30.230.70">
    <property type="entry name" value="GHMP Kinase, N-terminal domain"/>
    <property type="match status" value="1"/>
</dbReference>
<accession>A0A8R1IK34</accession>
<reference evidence="9" key="1">
    <citation type="submission" date="2010-08" db="EMBL/GenBank/DDBJ databases">
        <authorList>
            <consortium name="Caenorhabditis japonica Sequencing Consortium"/>
            <person name="Wilson R.K."/>
        </authorList>
    </citation>
    <scope>NUCLEOTIDE SEQUENCE [LARGE SCALE GENOMIC DNA]</scope>
    <source>
        <strain evidence="9">DF5081</strain>
    </source>
</reference>
<dbReference type="GO" id="GO:0000176">
    <property type="term" value="C:nuclear exosome (RNase complex)"/>
    <property type="evidence" value="ECO:0007669"/>
    <property type="project" value="TreeGrafter"/>
</dbReference>
<dbReference type="InterPro" id="IPR050590">
    <property type="entry name" value="Exosome_comp_Rrp42_subfam"/>
</dbReference>
<evidence type="ECO:0000256" key="6">
    <source>
        <dbReference type="ARBA" id="ARBA00022884"/>
    </source>
</evidence>
<dbReference type="GO" id="GO:0000177">
    <property type="term" value="C:cytoplasmic exosome (RNase complex)"/>
    <property type="evidence" value="ECO:0007669"/>
    <property type="project" value="TreeGrafter"/>
</dbReference>
<keyword evidence="9" id="KW-1185">Reference proteome</keyword>
<dbReference type="GO" id="GO:0071028">
    <property type="term" value="P:nuclear mRNA surveillance"/>
    <property type="evidence" value="ECO:0007669"/>
    <property type="project" value="TreeGrafter"/>
</dbReference>
<dbReference type="AlphaFoldDB" id="A0A8R1IK34"/>
<keyword evidence="6" id="KW-0694">RNA-binding</keyword>
<dbReference type="InterPro" id="IPR027408">
    <property type="entry name" value="PNPase/RNase_PH_dom_sf"/>
</dbReference>
<evidence type="ECO:0000256" key="4">
    <source>
        <dbReference type="ARBA" id="ARBA00022552"/>
    </source>
</evidence>
<organism evidence="8 9">
    <name type="scientific">Caenorhabditis japonica</name>
    <dbReference type="NCBI Taxonomy" id="281687"/>
    <lineage>
        <taxon>Eukaryota</taxon>
        <taxon>Metazoa</taxon>
        <taxon>Ecdysozoa</taxon>
        <taxon>Nematoda</taxon>
        <taxon>Chromadorea</taxon>
        <taxon>Rhabditida</taxon>
        <taxon>Rhabditina</taxon>
        <taxon>Rhabditomorpha</taxon>
        <taxon>Rhabditoidea</taxon>
        <taxon>Rhabditidae</taxon>
        <taxon>Peloderinae</taxon>
        <taxon>Caenorhabditis</taxon>
    </lineage>
</organism>
<evidence type="ECO:0000256" key="1">
    <source>
        <dbReference type="ARBA" id="ARBA00004604"/>
    </source>
</evidence>
<dbReference type="GO" id="GO:0071038">
    <property type="term" value="P:TRAMP-dependent tRNA surveillance pathway"/>
    <property type="evidence" value="ECO:0007669"/>
    <property type="project" value="TreeGrafter"/>
</dbReference>
<protein>
    <submittedName>
        <fullName evidence="8">Uncharacterized protein</fullName>
    </submittedName>
</protein>
<dbReference type="GO" id="GO:0071035">
    <property type="term" value="P:nuclear polyadenylation-dependent rRNA catabolic process"/>
    <property type="evidence" value="ECO:0007669"/>
    <property type="project" value="TreeGrafter"/>
</dbReference>
<dbReference type="GO" id="GO:0034476">
    <property type="term" value="P:U5 snRNA 3'-end processing"/>
    <property type="evidence" value="ECO:0007669"/>
    <property type="project" value="TreeGrafter"/>
</dbReference>
<proteinExistence type="inferred from homology"/>
<evidence type="ECO:0000313" key="9">
    <source>
        <dbReference type="Proteomes" id="UP000005237"/>
    </source>
</evidence>
<keyword evidence="7" id="KW-0539">Nucleus</keyword>
<comment type="subcellular location">
    <subcellularLocation>
        <location evidence="1">Nucleus</location>
        <location evidence="1">Nucleolus</location>
    </subcellularLocation>
</comment>
<dbReference type="EnsemblMetazoa" id="CJA33798.1">
    <property type="protein sequence ID" value="CJA33798.1"/>
    <property type="gene ID" value="WBGene00209645"/>
</dbReference>
<dbReference type="PANTHER" id="PTHR11097">
    <property type="entry name" value="EXOSOME COMPLEX EXONUCLEASE RIBOSOMAL RNA PROCESSING PROTEIN"/>
    <property type="match status" value="1"/>
</dbReference>
<dbReference type="GO" id="GO:0034475">
    <property type="term" value="P:U4 snRNA 3'-end processing"/>
    <property type="evidence" value="ECO:0007669"/>
    <property type="project" value="TreeGrafter"/>
</dbReference>
<dbReference type="Proteomes" id="UP000005237">
    <property type="component" value="Unassembled WGS sequence"/>
</dbReference>
<dbReference type="GO" id="GO:0005730">
    <property type="term" value="C:nucleolus"/>
    <property type="evidence" value="ECO:0007669"/>
    <property type="project" value="UniProtKB-SubCell"/>
</dbReference>
<keyword evidence="5" id="KW-0271">Exosome</keyword>
<keyword evidence="3" id="KW-0963">Cytoplasm</keyword>
<evidence type="ECO:0000256" key="3">
    <source>
        <dbReference type="ARBA" id="ARBA00022490"/>
    </source>
</evidence>
<dbReference type="GO" id="GO:0034473">
    <property type="term" value="P:U1 snRNA 3'-end processing"/>
    <property type="evidence" value="ECO:0007669"/>
    <property type="project" value="TreeGrafter"/>
</dbReference>
<dbReference type="GO" id="GO:0016075">
    <property type="term" value="P:rRNA catabolic process"/>
    <property type="evidence" value="ECO:0007669"/>
    <property type="project" value="TreeGrafter"/>
</dbReference>
<dbReference type="PANTHER" id="PTHR11097:SF9">
    <property type="entry name" value="EXOSOME COMPLEX COMPONENT RRP43"/>
    <property type="match status" value="1"/>
</dbReference>
<evidence type="ECO:0000256" key="5">
    <source>
        <dbReference type="ARBA" id="ARBA00022835"/>
    </source>
</evidence>
<dbReference type="GO" id="GO:0035925">
    <property type="term" value="F:mRNA 3'-UTR AU-rich region binding"/>
    <property type="evidence" value="ECO:0007669"/>
    <property type="project" value="TreeGrafter"/>
</dbReference>
<evidence type="ECO:0000256" key="7">
    <source>
        <dbReference type="ARBA" id="ARBA00023242"/>
    </source>
</evidence>
<sequence length="135" mass="14815">MCAIVTALADTKLPSIVLNHATEDESAIEKSQILADNRIMHGLKLEEPLMCCSFGVFADSDDVTSSSSSEVLLFAPSWEVIAVCRATCSVIVGAEDKVVMVRERGRMTNFKKLQQMCKITADRRQKFVNSLKSSA</sequence>
<dbReference type="GO" id="GO:0000467">
    <property type="term" value="P:exonucleolytic trimming to generate mature 3'-end of 5.8S rRNA from tricistronic rRNA transcript (SSU-rRNA, 5.8S rRNA, LSU-rRNA)"/>
    <property type="evidence" value="ECO:0007669"/>
    <property type="project" value="TreeGrafter"/>
</dbReference>